<evidence type="ECO:0000256" key="1">
    <source>
        <dbReference type="ARBA" id="ARBA00007992"/>
    </source>
</evidence>
<comment type="similarity">
    <text evidence="1">Belongs to the paxM FAD-dependent monooxygenase family.</text>
</comment>
<keyword evidence="4" id="KW-0560">Oxidoreductase</keyword>
<evidence type="ECO:0000256" key="4">
    <source>
        <dbReference type="ARBA" id="ARBA00023002"/>
    </source>
</evidence>
<dbReference type="SUPFAM" id="SSF51905">
    <property type="entry name" value="FAD/NAD(P)-binding domain"/>
    <property type="match status" value="1"/>
</dbReference>
<dbReference type="EMBL" id="NAJM01000002">
    <property type="protein sequence ID" value="RVX75498.1"/>
    <property type="molecule type" value="Genomic_DNA"/>
</dbReference>
<evidence type="ECO:0000256" key="3">
    <source>
        <dbReference type="ARBA" id="ARBA00022827"/>
    </source>
</evidence>
<evidence type="ECO:0000256" key="5">
    <source>
        <dbReference type="ARBA" id="ARBA00023033"/>
    </source>
</evidence>
<keyword evidence="2" id="KW-0285">Flavoprotein</keyword>
<name>A0A438NIE9_EXOME</name>
<evidence type="ECO:0000256" key="2">
    <source>
        <dbReference type="ARBA" id="ARBA00022630"/>
    </source>
</evidence>
<keyword evidence="6" id="KW-1133">Transmembrane helix</keyword>
<dbReference type="InterPro" id="IPR036188">
    <property type="entry name" value="FAD/NAD-bd_sf"/>
</dbReference>
<dbReference type="InterPro" id="IPR050493">
    <property type="entry name" value="FAD-dep_Monooxygenase_BioMet"/>
</dbReference>
<dbReference type="Gene3D" id="3.50.50.60">
    <property type="entry name" value="FAD/NAD(P)-binding domain"/>
    <property type="match status" value="1"/>
</dbReference>
<feature type="domain" description="FAD-binding" evidence="7">
    <location>
        <begin position="21"/>
        <end position="381"/>
    </location>
</feature>
<dbReference type="VEuPathDB" id="FungiDB:PV10_00331"/>
<proteinExistence type="inferred from homology"/>
<dbReference type="InterPro" id="IPR002938">
    <property type="entry name" value="FAD-bd"/>
</dbReference>
<dbReference type="GO" id="GO:0004497">
    <property type="term" value="F:monooxygenase activity"/>
    <property type="evidence" value="ECO:0007669"/>
    <property type="project" value="UniProtKB-KW"/>
</dbReference>
<keyword evidence="6" id="KW-0812">Transmembrane</keyword>
<evidence type="ECO:0000313" key="8">
    <source>
        <dbReference type="EMBL" id="RVX75498.1"/>
    </source>
</evidence>
<organism evidence="8 9">
    <name type="scientific">Exophiala mesophila</name>
    <name type="common">Black yeast-like fungus</name>
    <dbReference type="NCBI Taxonomy" id="212818"/>
    <lineage>
        <taxon>Eukaryota</taxon>
        <taxon>Fungi</taxon>
        <taxon>Dikarya</taxon>
        <taxon>Ascomycota</taxon>
        <taxon>Pezizomycotina</taxon>
        <taxon>Eurotiomycetes</taxon>
        <taxon>Chaetothyriomycetidae</taxon>
        <taxon>Chaetothyriales</taxon>
        <taxon>Herpotrichiellaceae</taxon>
        <taxon>Exophiala</taxon>
    </lineage>
</organism>
<evidence type="ECO:0000259" key="7">
    <source>
        <dbReference type="Pfam" id="PF01494"/>
    </source>
</evidence>
<dbReference type="PRINTS" id="PR00420">
    <property type="entry name" value="RNGMNOXGNASE"/>
</dbReference>
<keyword evidence="3" id="KW-0274">FAD</keyword>
<dbReference type="PANTHER" id="PTHR13789:SF309">
    <property type="entry name" value="PUTATIVE (AFU_ORTHOLOGUE AFUA_6G14510)-RELATED"/>
    <property type="match status" value="1"/>
</dbReference>
<dbReference type="GO" id="GO:0071949">
    <property type="term" value="F:FAD binding"/>
    <property type="evidence" value="ECO:0007669"/>
    <property type="project" value="InterPro"/>
</dbReference>
<feature type="transmembrane region" description="Helical" evidence="6">
    <location>
        <begin position="20"/>
        <end position="39"/>
    </location>
</feature>
<comment type="caution">
    <text evidence="8">The sequence shown here is derived from an EMBL/GenBank/DDBJ whole genome shotgun (WGS) entry which is preliminary data.</text>
</comment>
<evidence type="ECO:0000256" key="6">
    <source>
        <dbReference type="SAM" id="Phobius"/>
    </source>
</evidence>
<dbReference type="AlphaFoldDB" id="A0A438NIE9"/>
<dbReference type="Pfam" id="PF01494">
    <property type="entry name" value="FAD_binding_3"/>
    <property type="match status" value="1"/>
</dbReference>
<dbReference type="OrthoDB" id="16820at2759"/>
<gene>
    <name evidence="8" type="ORF">B0A52_00851</name>
</gene>
<evidence type="ECO:0000313" key="9">
    <source>
        <dbReference type="Proteomes" id="UP000288859"/>
    </source>
</evidence>
<sequence>MAEDSSHQPSNNTSRLHTTSMRVLIIGGGVAGLASALALTKWDPEIQRITIAEIRNQPTTIGGAVGLTPNALRCLHHLGVLEQIRRGEYGTEIDLIEIFAIHTGAKLGEIKFIGPSGEGVGDPKLKGLRIMRADLMRALLDAVELNGKITIEYDRKASQIDAETDEVRVSFADGHSMSVDLLLGCDGIHSFTRTNLVDPERMPSYTGISAAFTVGELDPGAHVPWKDTGLCQSQRGALMTTYLEPTRTKQFMAAIMETPDVKSKDGWRARATEQDNIKNNIKERFGNSAVKFLDPLIEATNQWTLYPVYNLAPKGKWSTHRVMLLGDAAHAMPPQGESTAHALEDAIIFARILAKHKSDGLDVVFKKYEDTRKPSIDRAYEESVFGWNTQKDSGWISFLLRTWMTSAFLWWTAAARSKRYAEDVSSMELE</sequence>
<dbReference type="PANTHER" id="PTHR13789">
    <property type="entry name" value="MONOOXYGENASE"/>
    <property type="match status" value="1"/>
</dbReference>
<protein>
    <recommendedName>
        <fullName evidence="7">FAD-binding domain-containing protein</fullName>
    </recommendedName>
</protein>
<accession>A0A438NIE9</accession>
<reference evidence="8 9" key="1">
    <citation type="submission" date="2017-03" db="EMBL/GenBank/DDBJ databases">
        <title>Genomes of endolithic fungi from Antarctica.</title>
        <authorList>
            <person name="Coleine C."/>
            <person name="Masonjones S."/>
            <person name="Stajich J.E."/>
        </authorList>
    </citation>
    <scope>NUCLEOTIDE SEQUENCE [LARGE SCALE GENOMIC DNA]</scope>
    <source>
        <strain evidence="8 9">CCFEE 6314</strain>
    </source>
</reference>
<dbReference type="Proteomes" id="UP000288859">
    <property type="component" value="Unassembled WGS sequence"/>
</dbReference>
<keyword evidence="5" id="KW-0503">Monooxygenase</keyword>
<keyword evidence="6" id="KW-0472">Membrane</keyword>